<evidence type="ECO:0000256" key="1">
    <source>
        <dbReference type="SAM" id="MobiDB-lite"/>
    </source>
</evidence>
<organism evidence="2 3">
    <name type="scientific">Streptosporangium carneum</name>
    <dbReference type="NCBI Taxonomy" id="47481"/>
    <lineage>
        <taxon>Bacteria</taxon>
        <taxon>Bacillati</taxon>
        <taxon>Actinomycetota</taxon>
        <taxon>Actinomycetes</taxon>
        <taxon>Streptosporangiales</taxon>
        <taxon>Streptosporangiaceae</taxon>
        <taxon>Streptosporangium</taxon>
    </lineage>
</organism>
<comment type="caution">
    <text evidence="2">The sequence shown here is derived from an EMBL/GenBank/DDBJ whole genome shotgun (WGS) entry which is preliminary data.</text>
</comment>
<evidence type="ECO:0008006" key="4">
    <source>
        <dbReference type="Google" id="ProtNLM"/>
    </source>
</evidence>
<keyword evidence="3" id="KW-1185">Reference proteome</keyword>
<evidence type="ECO:0000313" key="2">
    <source>
        <dbReference type="EMBL" id="GLK13580.1"/>
    </source>
</evidence>
<feature type="compositionally biased region" description="Basic and acidic residues" evidence="1">
    <location>
        <begin position="28"/>
        <end position="51"/>
    </location>
</feature>
<reference evidence="2" key="1">
    <citation type="journal article" date="2014" name="Int. J. Syst. Evol. Microbiol.">
        <title>Complete genome sequence of Corynebacterium casei LMG S-19264T (=DSM 44701T), isolated from a smear-ripened cheese.</title>
        <authorList>
            <consortium name="US DOE Joint Genome Institute (JGI-PGF)"/>
            <person name="Walter F."/>
            <person name="Albersmeier A."/>
            <person name="Kalinowski J."/>
            <person name="Ruckert C."/>
        </authorList>
    </citation>
    <scope>NUCLEOTIDE SEQUENCE</scope>
    <source>
        <strain evidence="2">VKM Ac-2007</strain>
    </source>
</reference>
<accession>A0A9W6I9W3</accession>
<dbReference type="EMBL" id="BSEV01000023">
    <property type="protein sequence ID" value="GLK13580.1"/>
    <property type="molecule type" value="Genomic_DNA"/>
</dbReference>
<evidence type="ECO:0000313" key="3">
    <source>
        <dbReference type="Proteomes" id="UP001143474"/>
    </source>
</evidence>
<protein>
    <recommendedName>
        <fullName evidence="4">MerR family transcriptional regulator</fullName>
    </recommendedName>
</protein>
<sequence length="84" mass="9821">MECPPTPLDLERTPGGRVVRMGIADMCRPAEPRRRGPETSAERRRTPEARRERVRTRITQITRLTEDLGVLDHRIDFYKALEHQ</sequence>
<dbReference type="AlphaFoldDB" id="A0A9W6I9W3"/>
<name>A0A9W6I9W3_9ACTN</name>
<gene>
    <name evidence="2" type="ORF">GCM10017600_69910</name>
</gene>
<dbReference type="Proteomes" id="UP001143474">
    <property type="component" value="Unassembled WGS sequence"/>
</dbReference>
<proteinExistence type="predicted"/>
<feature type="region of interest" description="Disordered" evidence="1">
    <location>
        <begin position="26"/>
        <end position="53"/>
    </location>
</feature>
<reference evidence="2" key="2">
    <citation type="submission" date="2023-01" db="EMBL/GenBank/DDBJ databases">
        <authorList>
            <person name="Sun Q."/>
            <person name="Evtushenko L."/>
        </authorList>
    </citation>
    <scope>NUCLEOTIDE SEQUENCE</scope>
    <source>
        <strain evidence="2">VKM Ac-2007</strain>
    </source>
</reference>